<dbReference type="GO" id="GO:0047757">
    <property type="term" value="F:chondroitin-glucuronate 5-epimerase activity"/>
    <property type="evidence" value="ECO:0007669"/>
    <property type="project" value="TreeGrafter"/>
</dbReference>
<proteinExistence type="predicted"/>
<accession>A0A7L2RN14</accession>
<gene>
    <name evidence="3" type="primary">Dse</name>
    <name evidence="3" type="ORF">NEOCOR_R08159</name>
</gene>
<dbReference type="FunFam" id="2.70.98.70:FF:000001">
    <property type="entry name" value="dermatan-sulfate epimerase isoform X1"/>
    <property type="match status" value="1"/>
</dbReference>
<dbReference type="Gene3D" id="2.70.98.70">
    <property type="match status" value="1"/>
</dbReference>
<keyword evidence="1" id="KW-0732">Signal</keyword>
<keyword evidence="4" id="KW-1185">Reference proteome</keyword>
<keyword evidence="2" id="KW-1133">Transmembrane helix</keyword>
<evidence type="ECO:0000313" key="3">
    <source>
        <dbReference type="EMBL" id="NXS10720.1"/>
    </source>
</evidence>
<organism evidence="3 4">
    <name type="scientific">Neodrepanis coruscans</name>
    <name type="common">wattled asity</name>
    <dbReference type="NCBI Taxonomy" id="254563"/>
    <lineage>
        <taxon>Eukaryota</taxon>
        <taxon>Metazoa</taxon>
        <taxon>Chordata</taxon>
        <taxon>Craniata</taxon>
        <taxon>Vertebrata</taxon>
        <taxon>Euteleostomi</taxon>
        <taxon>Archelosauria</taxon>
        <taxon>Archosauria</taxon>
        <taxon>Dinosauria</taxon>
        <taxon>Saurischia</taxon>
        <taxon>Theropoda</taxon>
        <taxon>Coelurosauria</taxon>
        <taxon>Aves</taxon>
        <taxon>Neognathae</taxon>
        <taxon>Neoaves</taxon>
        <taxon>Telluraves</taxon>
        <taxon>Australaves</taxon>
        <taxon>Passeriformes</taxon>
        <taxon>Philepittidae</taxon>
        <taxon>Neodrepanis</taxon>
    </lineage>
</organism>
<dbReference type="EMBL" id="VYZS01079090">
    <property type="protein sequence ID" value="NXS10720.1"/>
    <property type="molecule type" value="Genomic_DNA"/>
</dbReference>
<feature type="non-terminal residue" evidence="3">
    <location>
        <position position="769"/>
    </location>
</feature>
<reference evidence="3 4" key="1">
    <citation type="submission" date="2019-09" db="EMBL/GenBank/DDBJ databases">
        <title>Bird 10,000 Genomes (B10K) Project - Family phase.</title>
        <authorList>
            <person name="Zhang G."/>
        </authorList>
    </citation>
    <scope>NUCLEOTIDE SEQUENCE [LARGE SCALE GENOMIC DNA]</scope>
    <source>
        <strain evidence="3">B10K-DU-002-79</strain>
    </source>
</reference>
<feature type="transmembrane region" description="Helical" evidence="2">
    <location>
        <begin position="38"/>
        <end position="57"/>
    </location>
</feature>
<dbReference type="InterPro" id="IPR052447">
    <property type="entry name" value="Dermatan-Sulfate_Isomerase"/>
</dbReference>
<evidence type="ECO:0000256" key="2">
    <source>
        <dbReference type="SAM" id="Phobius"/>
    </source>
</evidence>
<dbReference type="Proteomes" id="UP000560066">
    <property type="component" value="Unassembled WGS sequence"/>
</dbReference>
<protein>
    <submittedName>
        <fullName evidence="3">DSE epimerase</fullName>
    </submittedName>
</protein>
<sequence length="769" mass="88277">MYETSYRRGWGFQYLHNHQPTNCVALLAGSLVLMNQGMMSELFITLLSINIVFVAVIQNSNRIKCNFYSLSLVLHSVSTTSPRKGCFCIYYCHALQYVYLFFLTFLFTFSQGFQRTVAIADSNYNWFYGPESQLVFLDKFVMRNGSGNWLAEQIRRNRVVEGPGTPSKGQRWCTLHTEFLWYDASLRSIPPPDYGVPKLHYFEDWGVVTYGSALPAEINRPFLSFKSGKLGGRAIYDIVHKNKYKEWIKGWRNFNAGHEHPDQNSFTFAPNGVPFITEALYGPKYTFFNNVLMFSPAVSKSCFSPWEGQITEDCSSKWLKYKHDLAGDCQGRVVAAMERSGVVFIRGEGVGAYNPKLKLRKLQRNLILLHPQLLLLVDQIHLEDDSPLEAATSFFHNVDVPFEETVVDDVHGAFIRHRDGIYKMYWMDDTGHSEKATIASRMYPRGYPYNGTNYVNVTTFLRHPITRAIYLFIGPSVDVQSFTVRGDSPQLDVFVTTDEHAYAVYLWPVEDGSRSAFAQVIADRQKIIFDRASAIRSSTVAEVKDYIGIVERNLQHFKPVFQQLEKQILSRVRNTASFRKTAERLLRFSDKRQTEEAIDRIFAISQRQQQQQQRGKAKKNRKVAKGYKFVDAVPDIFAQIEVNERKVRQKAQTQAQKELPVDEDEEMKDLLDFADITYVKHKTELSSKGRSGLAQMVTPARSSAPSISASYTRLFLILNIAIFFVMLAMQLTYFQKAKRLHGQRCLYTILLVDSCILLWLYSSCSQSQC</sequence>
<keyword evidence="2" id="KW-0812">Transmembrane</keyword>
<comment type="caution">
    <text evidence="3">The sequence shown here is derived from an EMBL/GenBank/DDBJ whole genome shotgun (WGS) entry which is preliminary data.</text>
</comment>
<name>A0A7L2RN14_9PASS</name>
<dbReference type="AlphaFoldDB" id="A0A7L2RN14"/>
<feature type="non-terminal residue" evidence="3">
    <location>
        <position position="1"/>
    </location>
</feature>
<dbReference type="PANTHER" id="PTHR15532">
    <property type="match status" value="1"/>
</dbReference>
<evidence type="ECO:0000313" key="4">
    <source>
        <dbReference type="Proteomes" id="UP000560066"/>
    </source>
</evidence>
<evidence type="ECO:0000256" key="1">
    <source>
        <dbReference type="ARBA" id="ARBA00022729"/>
    </source>
</evidence>
<dbReference type="OrthoDB" id="5946629at2759"/>
<feature type="transmembrane region" description="Helical" evidence="2">
    <location>
        <begin position="88"/>
        <end position="109"/>
    </location>
</feature>
<dbReference type="PANTHER" id="PTHR15532:SF3">
    <property type="entry name" value="DERMATAN-SULFATE EPIMERASE"/>
    <property type="match status" value="1"/>
</dbReference>
<feature type="transmembrane region" description="Helical" evidence="2">
    <location>
        <begin position="714"/>
        <end position="733"/>
    </location>
</feature>
<keyword evidence="2" id="KW-0472">Membrane</keyword>